<proteinExistence type="predicted"/>
<name>A0A2S5DIZ8_9NEIS</name>
<accession>A0A2S5DIZ8</accession>
<gene>
    <name evidence="1" type="ORF">C2I19_04395</name>
</gene>
<dbReference type="AlphaFoldDB" id="A0A2S5DIZ8"/>
<keyword evidence="2" id="KW-1185">Reference proteome</keyword>
<dbReference type="OrthoDB" id="8576773at2"/>
<sequence>MGNNVYQPPFYVPPKTSTSYPGTCKSGQIILYKDNNWNSASLTIDTNSPQYPSGHFFSFSGTSLQDNATWIVFNLPEGVVCTLSNNLVQNTNPYDFSGAGVCVDLIGNGQTQTIDLVAYGANDCLSGGIWRDVELDQGWFQLFTDTTERGTFATIFLTEWPTAQPVSIAKWWLQDQASSVNFPSLTPPQQLTLADNADGSGQSITLGATNAFGTYSTPAAVDLTTSGMNDKVSSFTYSLISPVKTVVSSVTVNVDSPILPGQTFTETIKGTNASSEVLTVTDTVAVGKTVEISNTTTQQYETTASISATVTATEGIPDVDSIQASLTTSFSVTSTTSSSQTTTSTNSVSLQQQITFNVPPQSSYSGVATISIGQVPPTTVTQNGFYYYSQNLPGSVKQPDGTYLLTSPITVNISGEVGSSVQFTVTATPLTTASLSSK</sequence>
<evidence type="ECO:0000313" key="2">
    <source>
        <dbReference type="Proteomes" id="UP000237082"/>
    </source>
</evidence>
<dbReference type="RefSeq" id="WP_103901499.1">
    <property type="nucleotide sequence ID" value="NZ_PQWB01000017.1"/>
</dbReference>
<protein>
    <submittedName>
        <fullName evidence="1">Uncharacterized protein</fullName>
    </submittedName>
</protein>
<reference evidence="2" key="1">
    <citation type="submission" date="2018-02" db="EMBL/GenBank/DDBJ databases">
        <authorList>
            <person name="O'Hara-Hanley K."/>
            <person name="Soby S."/>
        </authorList>
    </citation>
    <scope>NUCLEOTIDE SEQUENCE [LARGE SCALE GENOMIC DNA]</scope>
    <source>
        <strain evidence="2">MWU14-2602</strain>
    </source>
</reference>
<dbReference type="Proteomes" id="UP000237082">
    <property type="component" value="Unassembled WGS sequence"/>
</dbReference>
<organism evidence="1 2">
    <name type="scientific">Chromobacterium alticapitis</name>
    <dbReference type="NCBI Taxonomy" id="2073169"/>
    <lineage>
        <taxon>Bacteria</taxon>
        <taxon>Pseudomonadati</taxon>
        <taxon>Pseudomonadota</taxon>
        <taxon>Betaproteobacteria</taxon>
        <taxon>Neisseriales</taxon>
        <taxon>Chromobacteriaceae</taxon>
        <taxon>Chromobacterium</taxon>
    </lineage>
</organism>
<comment type="caution">
    <text evidence="1">The sequence shown here is derived from an EMBL/GenBank/DDBJ whole genome shotgun (WGS) entry which is preliminary data.</text>
</comment>
<dbReference type="Gene3D" id="2.170.15.10">
    <property type="entry name" value="Proaerolysin, chain A, domain 3"/>
    <property type="match status" value="1"/>
</dbReference>
<evidence type="ECO:0000313" key="1">
    <source>
        <dbReference type="EMBL" id="POZ63053.1"/>
    </source>
</evidence>
<dbReference type="EMBL" id="PQWB01000017">
    <property type="protein sequence ID" value="POZ63053.1"/>
    <property type="molecule type" value="Genomic_DNA"/>
</dbReference>